<proteinExistence type="predicted"/>
<feature type="domain" description="SseB protein N-terminal" evidence="1">
    <location>
        <begin position="12"/>
        <end position="129"/>
    </location>
</feature>
<accession>A0ABS9X9R6</accession>
<comment type="caution">
    <text evidence="2">The sequence shown here is derived from an EMBL/GenBank/DDBJ whole genome shotgun (WGS) entry which is preliminary data.</text>
</comment>
<dbReference type="InterPro" id="IPR009839">
    <property type="entry name" value="SseB_N"/>
</dbReference>
<keyword evidence="3" id="KW-1185">Reference proteome</keyword>
<name>A0ABS9X9R6_9ACTN</name>
<evidence type="ECO:0000259" key="1">
    <source>
        <dbReference type="Pfam" id="PF07179"/>
    </source>
</evidence>
<reference evidence="2" key="1">
    <citation type="submission" date="2022-03" db="EMBL/GenBank/DDBJ databases">
        <title>Streptomyces 7R015 and 7R016 isolated from Barleria lupulina in Thailand.</title>
        <authorList>
            <person name="Kanchanasin P."/>
            <person name="Phongsopitanun W."/>
            <person name="Tanasupawat S."/>
        </authorList>
    </citation>
    <scope>NUCLEOTIDE SEQUENCE</scope>
    <source>
        <strain evidence="2">7R016</strain>
    </source>
</reference>
<protein>
    <submittedName>
        <fullName evidence="2">SseB family protein</fullName>
    </submittedName>
</protein>
<dbReference type="Proteomes" id="UP001165270">
    <property type="component" value="Unassembled WGS sequence"/>
</dbReference>
<gene>
    <name evidence="2" type="ORF">MQN93_03770</name>
</gene>
<dbReference type="Pfam" id="PF07179">
    <property type="entry name" value="SseB"/>
    <property type="match status" value="1"/>
</dbReference>
<dbReference type="RefSeq" id="WP_242708266.1">
    <property type="nucleotide sequence ID" value="NZ_JALDAX010000001.1"/>
</dbReference>
<evidence type="ECO:0000313" key="2">
    <source>
        <dbReference type="EMBL" id="MCI3238839.1"/>
    </source>
</evidence>
<dbReference type="EMBL" id="JALDAX010000001">
    <property type="protein sequence ID" value="MCI3238839.1"/>
    <property type="molecule type" value="Genomic_DNA"/>
</dbReference>
<organism evidence="2 3">
    <name type="scientific">Streptomyces spinosisporus</name>
    <dbReference type="NCBI Taxonomy" id="2927582"/>
    <lineage>
        <taxon>Bacteria</taxon>
        <taxon>Bacillati</taxon>
        <taxon>Actinomycetota</taxon>
        <taxon>Actinomycetes</taxon>
        <taxon>Kitasatosporales</taxon>
        <taxon>Streptomycetaceae</taxon>
        <taxon>Streptomyces</taxon>
    </lineage>
</organism>
<evidence type="ECO:0000313" key="3">
    <source>
        <dbReference type="Proteomes" id="UP001165270"/>
    </source>
</evidence>
<sequence length="135" mass="14540">MADVPDQPSPQAALRTLADASASDQAVRSALSMLAVTPVLVPVIDRRDLQPPNAGPWSFVLPVFRHAEDLCAVPVFTCEERLGAALPNVLAYRLVPLGRLAAMWPAPELYLVIDLGHPDAFVLPDEVVRTVLAQP</sequence>